<feature type="compositionally biased region" description="Basic and acidic residues" evidence="1">
    <location>
        <begin position="75"/>
        <end position="94"/>
    </location>
</feature>
<protein>
    <submittedName>
        <fullName evidence="3">Uncharacterized protein</fullName>
    </submittedName>
</protein>
<gene>
    <name evidence="3" type="ORF">KIK155_LOCUS32346</name>
    <name evidence="4" type="ORF">TOA249_LOCUS29853</name>
</gene>
<dbReference type="AlphaFoldDB" id="A0A819BJZ5"/>
<proteinExistence type="predicted"/>
<feature type="signal peptide" evidence="2">
    <location>
        <begin position="1"/>
        <end position="15"/>
    </location>
</feature>
<keyword evidence="2" id="KW-0732">Signal</keyword>
<evidence type="ECO:0000256" key="2">
    <source>
        <dbReference type="SAM" id="SignalP"/>
    </source>
</evidence>
<evidence type="ECO:0000313" key="5">
    <source>
        <dbReference type="Proteomes" id="UP000663865"/>
    </source>
</evidence>
<sequence length="94" mass="10882">MTVFVINLLIGLAVGEISTLVQRSTLLQSRIDDDTLSDYDIFCLQIRSTFLNEQMHDGVDEEVKQQYEKRKKTKLERAQDANDPEQKESVKHNL</sequence>
<organism evidence="3 5">
    <name type="scientific">Rotaria socialis</name>
    <dbReference type="NCBI Taxonomy" id="392032"/>
    <lineage>
        <taxon>Eukaryota</taxon>
        <taxon>Metazoa</taxon>
        <taxon>Spiralia</taxon>
        <taxon>Gnathifera</taxon>
        <taxon>Rotifera</taxon>
        <taxon>Eurotatoria</taxon>
        <taxon>Bdelloidea</taxon>
        <taxon>Philodinida</taxon>
        <taxon>Philodinidae</taxon>
        <taxon>Rotaria</taxon>
    </lineage>
</organism>
<feature type="region of interest" description="Disordered" evidence="1">
    <location>
        <begin position="62"/>
        <end position="94"/>
    </location>
</feature>
<comment type="caution">
    <text evidence="3">The sequence shown here is derived from an EMBL/GenBank/DDBJ whole genome shotgun (WGS) entry which is preliminary data.</text>
</comment>
<dbReference type="EMBL" id="CAJOBS010004842">
    <property type="protein sequence ID" value="CAF4889026.1"/>
    <property type="molecule type" value="Genomic_DNA"/>
</dbReference>
<reference evidence="3" key="1">
    <citation type="submission" date="2021-02" db="EMBL/GenBank/DDBJ databases">
        <authorList>
            <person name="Nowell W R."/>
        </authorList>
    </citation>
    <scope>NUCLEOTIDE SEQUENCE</scope>
</reference>
<dbReference type="Proteomes" id="UP000663838">
    <property type="component" value="Unassembled WGS sequence"/>
</dbReference>
<evidence type="ECO:0000313" key="4">
    <source>
        <dbReference type="EMBL" id="CAF4889026.1"/>
    </source>
</evidence>
<feature type="chain" id="PRO_5036234784" evidence="2">
    <location>
        <begin position="16"/>
        <end position="94"/>
    </location>
</feature>
<name>A0A819BJZ5_9BILA</name>
<dbReference type="EMBL" id="CAJNYV010006073">
    <property type="protein sequence ID" value="CAF3799422.1"/>
    <property type="molecule type" value="Genomic_DNA"/>
</dbReference>
<evidence type="ECO:0000256" key="1">
    <source>
        <dbReference type="SAM" id="MobiDB-lite"/>
    </source>
</evidence>
<accession>A0A819BJZ5</accession>
<evidence type="ECO:0000313" key="3">
    <source>
        <dbReference type="EMBL" id="CAF3799422.1"/>
    </source>
</evidence>
<dbReference type="Proteomes" id="UP000663865">
    <property type="component" value="Unassembled WGS sequence"/>
</dbReference>